<dbReference type="EMBL" id="AMFJ01000130">
    <property type="protein sequence ID" value="EKE29664.1"/>
    <property type="molecule type" value="Genomic_DNA"/>
</dbReference>
<sequence>MLQQEHISPESGSEKLIKELTFEKLKDRIIKSKDHTEFSKHIDNLNDIPEAKDKLKNIIKDYLSKLESFDIDNKVSVTLVQILAKTFWLQVYVDGLYGKQTQTAIADIMQLNKGLVPPIINLPIINEKRLANYRKWKDEEEAVMKLRSEFAEFSKDPKKIELFEKELRSYKVDIQSAQIKLKWSAADIGKPESREATEAPESIESRIDKAVKRVFRLSAVEATYNKIENKIYLSENENPKYPVIIDIWALWLDASSSKFSQELELKLKLHQNSLDDFKMPEWAIEKRWDRFSAAERIEKWEKQIPLDIDTLTKIQKLKNIIIKINELKVESKYKINLIDKYMYEWWDTTGRVLEAIALIEFKNNILASYPPKQRDLINNRILDPILNDFTTFITNKQQFIDAIFMISWWDISKKELDLNHINNISYLFDINESLCWKIRDHFLVDENKKWKLSERLNNLQFIKEYSKFDYNSVNPNKDPKLSKFLAEIKDWLDKCIIKADLVEAKLIFTDIKNGKLISLINDIDDSKLKSMVLKQIWTWLAWWKFSYDHLNAMIKESKEIKQYLDESDFKNIDKNKSKRILPNILCWLIDARKLESFKQLDLRITSILNWWVSYPNIDYIKEEIDNIFWEIIDWRIDIDKVLNNIETVAKFRDYNQNKEIYRFLINDLFKNGNFKVYETEINAMQRNIKSLKEDKSLTVISPEKKYELLLGSSMGLVQKEWFDNIVASLHDLQKQFDTWKITIEDAKVIVESLISNNDSITWDVQWELTYECPNLPEKKQKAFDESLKNLKDAKKKLEDLSNKDASDLTNEDKEDISFLKDVIKKILLVFTKVWAREIFIKDKKLSTQDYEFIANDFLDKNSQKYKIPREAFANKEIREEYEKAIKISLLSWEIKEKDVKYIFWELLNINKGTFKKFMTLSTEDKQTLFQNVITGTLSNHTNGDMMGKKNPGHSSTLESKVNFILDNYNNLDKFNNFPEWVNIIRYKEIVLAIRSSFLSWYISTTEKFNDLLSAFNAKKLSNLSSNTGNWFKAFADYYTAHIELKDKGKV</sequence>
<comment type="caution">
    <text evidence="1">The sequence shown here is derived from an EMBL/GenBank/DDBJ whole genome shotgun (WGS) entry which is preliminary data.</text>
</comment>
<accession>K2GGZ4</accession>
<organism evidence="1">
    <name type="scientific">uncultured bacterium</name>
    <name type="common">gcode 4</name>
    <dbReference type="NCBI Taxonomy" id="1234023"/>
    <lineage>
        <taxon>Bacteria</taxon>
        <taxon>environmental samples</taxon>
    </lineage>
</organism>
<dbReference type="AlphaFoldDB" id="K2GGZ4"/>
<proteinExistence type="predicted"/>
<name>K2GGZ4_9BACT</name>
<protein>
    <submittedName>
        <fullName evidence="1">Uncharacterized protein</fullName>
    </submittedName>
</protein>
<evidence type="ECO:0000313" key="1">
    <source>
        <dbReference type="EMBL" id="EKE29664.1"/>
    </source>
</evidence>
<gene>
    <name evidence="1" type="ORF">ACD_2C00130G0015</name>
</gene>
<reference evidence="1" key="1">
    <citation type="journal article" date="2012" name="Science">
        <title>Fermentation, hydrogen, and sulfur metabolism in multiple uncultivated bacterial phyla.</title>
        <authorList>
            <person name="Wrighton K.C."/>
            <person name="Thomas B.C."/>
            <person name="Sharon I."/>
            <person name="Miller C.S."/>
            <person name="Castelle C.J."/>
            <person name="VerBerkmoes N.C."/>
            <person name="Wilkins M.J."/>
            <person name="Hettich R.L."/>
            <person name="Lipton M.S."/>
            <person name="Williams K.H."/>
            <person name="Long P.E."/>
            <person name="Banfield J.F."/>
        </authorList>
    </citation>
    <scope>NUCLEOTIDE SEQUENCE [LARGE SCALE GENOMIC DNA]</scope>
</reference>